<comment type="caution">
    <text evidence="1">The sequence shown here is derived from an EMBL/GenBank/DDBJ whole genome shotgun (WGS) entry which is preliminary data.</text>
</comment>
<organism evidence="1 2">
    <name type="scientific">Phanerochaete sordida</name>
    <dbReference type="NCBI Taxonomy" id="48140"/>
    <lineage>
        <taxon>Eukaryota</taxon>
        <taxon>Fungi</taxon>
        <taxon>Dikarya</taxon>
        <taxon>Basidiomycota</taxon>
        <taxon>Agaricomycotina</taxon>
        <taxon>Agaricomycetes</taxon>
        <taxon>Polyporales</taxon>
        <taxon>Phanerochaetaceae</taxon>
        <taxon>Phanerochaete</taxon>
    </lineage>
</organism>
<evidence type="ECO:0008006" key="3">
    <source>
        <dbReference type="Google" id="ProtNLM"/>
    </source>
</evidence>
<dbReference type="Gene3D" id="3.80.10.10">
    <property type="entry name" value="Ribonuclease Inhibitor"/>
    <property type="match status" value="1"/>
</dbReference>
<proteinExistence type="predicted"/>
<keyword evidence="2" id="KW-1185">Reference proteome</keyword>
<dbReference type="EMBL" id="BPQB01000078">
    <property type="protein sequence ID" value="GJE97886.1"/>
    <property type="molecule type" value="Genomic_DNA"/>
</dbReference>
<name>A0A9P3LJU8_9APHY</name>
<dbReference type="Proteomes" id="UP000703269">
    <property type="component" value="Unassembled WGS sequence"/>
</dbReference>
<dbReference type="AlphaFoldDB" id="A0A9P3LJU8"/>
<protein>
    <recommendedName>
        <fullName evidence="3">F-box domain-containing protein</fullName>
    </recommendedName>
</protein>
<dbReference type="InterPro" id="IPR032675">
    <property type="entry name" value="LRR_dom_sf"/>
</dbReference>
<sequence length="389" mass="42880">MWASRARYHLFKNFVMDIRQQWDLLDLLEASDLVLTEISALRTLVQDFVVMTRPKQKSAAYADTSIPAFSITIHMFHRILHAFPFLGSLMLKSINIVSPESTWPSEELSVLPRHLRCLELSCTNSTPEDLLLILRMFSSISTLSLNAHVVRWFPQRRTLAAALDLECFDPALLPLALQVSTLRLKGNIAWTAAMCLRLGSSLGLEHLSVVPQELPVDIPALNAMLAGTAQGPRLKTLSIYLNEIFTSIHNPYGPSTPLPTLAFDACTALHTLSLSSLVLTRDYEPVSPTVARCMHAFLSVPAPAVATVVLCVVLRPLMRLRASDVHYPVWDDFAAALAAWPALETVVIKVSCGAARDALDEEATVQALEQRLPLLHGQGKLKVVLVGDP</sequence>
<gene>
    <name evidence="1" type="ORF">PsYK624_141080</name>
</gene>
<accession>A0A9P3LJU8</accession>
<reference evidence="1 2" key="1">
    <citation type="submission" date="2021-08" db="EMBL/GenBank/DDBJ databases">
        <title>Draft Genome Sequence of Phanerochaete sordida strain YK-624.</title>
        <authorList>
            <person name="Mori T."/>
            <person name="Dohra H."/>
            <person name="Suzuki T."/>
            <person name="Kawagishi H."/>
            <person name="Hirai H."/>
        </authorList>
    </citation>
    <scope>NUCLEOTIDE SEQUENCE [LARGE SCALE GENOMIC DNA]</scope>
    <source>
        <strain evidence="1 2">YK-624</strain>
    </source>
</reference>
<dbReference type="SUPFAM" id="SSF52047">
    <property type="entry name" value="RNI-like"/>
    <property type="match status" value="1"/>
</dbReference>
<evidence type="ECO:0000313" key="2">
    <source>
        <dbReference type="Proteomes" id="UP000703269"/>
    </source>
</evidence>
<evidence type="ECO:0000313" key="1">
    <source>
        <dbReference type="EMBL" id="GJE97886.1"/>
    </source>
</evidence>